<sequence length="107" mass="12188">MAPWPPRVLAQVHPQTPVQEHLPIPDLWVSSEALLAPRPLDGHFGTVWSRLLRDVRVPSAKRRAARQCQPNLQLPQVLIGREERVRASASPPAIDEDYANDVRVRWH</sequence>
<accession>A0A2U3ECV1</accession>
<name>A0A2U3ECV1_PURLI</name>
<comment type="caution">
    <text evidence="1">The sequence shown here is derived from an EMBL/GenBank/DDBJ whole genome shotgun (WGS) entry which is preliminary data.</text>
</comment>
<proteinExistence type="predicted"/>
<organism evidence="1 2">
    <name type="scientific">Purpureocillium lilacinum</name>
    <name type="common">Paecilomyces lilacinus</name>
    <dbReference type="NCBI Taxonomy" id="33203"/>
    <lineage>
        <taxon>Eukaryota</taxon>
        <taxon>Fungi</taxon>
        <taxon>Dikarya</taxon>
        <taxon>Ascomycota</taxon>
        <taxon>Pezizomycotina</taxon>
        <taxon>Sordariomycetes</taxon>
        <taxon>Hypocreomycetidae</taxon>
        <taxon>Hypocreales</taxon>
        <taxon>Ophiocordycipitaceae</taxon>
        <taxon>Purpureocillium</taxon>
    </lineage>
</organism>
<evidence type="ECO:0000313" key="1">
    <source>
        <dbReference type="EMBL" id="PWI72354.1"/>
    </source>
</evidence>
<evidence type="ECO:0000313" key="2">
    <source>
        <dbReference type="Proteomes" id="UP000245956"/>
    </source>
</evidence>
<protein>
    <submittedName>
        <fullName evidence="1">Uncharacterized protein</fullName>
    </submittedName>
</protein>
<dbReference type="EMBL" id="LCWV01000006">
    <property type="protein sequence ID" value="PWI72354.1"/>
    <property type="molecule type" value="Genomic_DNA"/>
</dbReference>
<dbReference type="AlphaFoldDB" id="A0A2U3ECV1"/>
<gene>
    <name evidence="1" type="ORF">PCL_10977</name>
</gene>
<reference evidence="1 2" key="1">
    <citation type="journal article" date="2016" name="Front. Microbiol.">
        <title>Genome and transcriptome sequences reveal the specific parasitism of the nematophagous Purpureocillium lilacinum 36-1.</title>
        <authorList>
            <person name="Xie J."/>
            <person name="Li S."/>
            <person name="Mo C."/>
            <person name="Xiao X."/>
            <person name="Peng D."/>
            <person name="Wang G."/>
            <person name="Xiao Y."/>
        </authorList>
    </citation>
    <scope>NUCLEOTIDE SEQUENCE [LARGE SCALE GENOMIC DNA]</scope>
    <source>
        <strain evidence="1 2">36-1</strain>
    </source>
</reference>
<dbReference type="Proteomes" id="UP000245956">
    <property type="component" value="Unassembled WGS sequence"/>
</dbReference>